<accession>A0A4Z0AH54</accession>
<keyword evidence="3" id="KW-1185">Reference proteome</keyword>
<dbReference type="RefSeq" id="WP_135311278.1">
    <property type="nucleotide sequence ID" value="NZ_QUZT01000098.1"/>
</dbReference>
<keyword evidence="1" id="KW-0732">Signal</keyword>
<gene>
    <name evidence="2" type="ORF">DYL61_29385</name>
</gene>
<dbReference type="EMBL" id="QUZT01000098">
    <property type="protein sequence ID" value="TFY85519.1"/>
    <property type="molecule type" value="Genomic_DNA"/>
</dbReference>
<reference evidence="2 3" key="1">
    <citation type="journal article" date="2019" name="Syst. Appl. Microbiol.">
        <title>New species of pathogenic Pseudomonas isolated from citrus in Tunisia: Proposal of Pseudomonas kairouanensis sp. nov. and Pseudomonas nabeulensis sp. nov.</title>
        <authorList>
            <person name="Oueslati M."/>
            <person name="Mulet M."/>
            <person name="Gomila M."/>
            <person name="Berge O."/>
            <person name="Hajlaoui M.R."/>
            <person name="Lalucat J."/>
            <person name="Sadfi-Zouaoui N."/>
            <person name="Garcia-Valdes E."/>
        </authorList>
    </citation>
    <scope>NUCLEOTIDE SEQUENCE [LARGE SCALE GENOMIC DNA]</scope>
    <source>
        <strain evidence="2 3">E10B</strain>
    </source>
</reference>
<dbReference type="Proteomes" id="UP000297734">
    <property type="component" value="Unassembled WGS sequence"/>
</dbReference>
<feature type="chain" id="PRO_5021466329" description="Porin" evidence="1">
    <location>
        <begin position="23"/>
        <end position="241"/>
    </location>
</feature>
<dbReference type="OrthoDB" id="9793561at2"/>
<name>A0A4Z0AH54_9PSED</name>
<evidence type="ECO:0000313" key="3">
    <source>
        <dbReference type="Proteomes" id="UP000297734"/>
    </source>
</evidence>
<feature type="signal peptide" evidence="1">
    <location>
        <begin position="1"/>
        <end position="22"/>
    </location>
</feature>
<protein>
    <recommendedName>
        <fullName evidence="4">Porin</fullName>
    </recommendedName>
</protein>
<evidence type="ECO:0000313" key="2">
    <source>
        <dbReference type="EMBL" id="TFY85519.1"/>
    </source>
</evidence>
<dbReference type="NCBIfam" id="TIGR02001">
    <property type="entry name" value="gcw_chp"/>
    <property type="match status" value="1"/>
</dbReference>
<dbReference type="Pfam" id="PF09694">
    <property type="entry name" value="Gcw_chp"/>
    <property type="match status" value="1"/>
</dbReference>
<dbReference type="AlphaFoldDB" id="A0A4Z0AH54"/>
<evidence type="ECO:0000256" key="1">
    <source>
        <dbReference type="SAM" id="SignalP"/>
    </source>
</evidence>
<organism evidence="2 3">
    <name type="scientific">Pseudomonas nabeulensis</name>
    <dbReference type="NCBI Taxonomy" id="2293833"/>
    <lineage>
        <taxon>Bacteria</taxon>
        <taxon>Pseudomonadati</taxon>
        <taxon>Pseudomonadota</taxon>
        <taxon>Gammaproteobacteria</taxon>
        <taxon>Pseudomonadales</taxon>
        <taxon>Pseudomonadaceae</taxon>
        <taxon>Pseudomonas</taxon>
    </lineage>
</organism>
<evidence type="ECO:0008006" key="4">
    <source>
        <dbReference type="Google" id="ProtNLM"/>
    </source>
</evidence>
<sequence length="241" mass="26816">MNLIKQIVVVFVFSCCAALTQAVELGDDFTLGLKFNALTDYRSQGISQTKNKPAVQGDFSVMHNESGLLGGVWISNVDFGTKTRVEEGYYAGIYRELNPEVNLSASIAHYEYVKEAIFAADEASGLINAYGFSYSIIYDFNMQDVPNAKYQYFGYTFNLPYEASLLINYGWHDLNLDLYASDGSTRQRFHTRGASLAKTLGGFDWTITYVDTDISEAECFNYMGQDDVCSASVVLGVSKTF</sequence>
<proteinExistence type="predicted"/>
<dbReference type="InterPro" id="IPR010239">
    <property type="entry name" value="CHP02001"/>
</dbReference>
<comment type="caution">
    <text evidence="2">The sequence shown here is derived from an EMBL/GenBank/DDBJ whole genome shotgun (WGS) entry which is preliminary data.</text>
</comment>